<gene>
    <name evidence="2" type="ORF">SAMN05421759_101276</name>
</gene>
<feature type="transmembrane region" description="Helical" evidence="1">
    <location>
        <begin position="275"/>
        <end position="293"/>
    </location>
</feature>
<feature type="transmembrane region" description="Helical" evidence="1">
    <location>
        <begin position="6"/>
        <end position="22"/>
    </location>
</feature>
<protein>
    <recommendedName>
        <fullName evidence="4">O-Antigen ligase</fullName>
    </recommendedName>
</protein>
<keyword evidence="3" id="KW-1185">Reference proteome</keyword>
<dbReference type="OrthoDB" id="7595044at2"/>
<feature type="transmembrane region" description="Helical" evidence="1">
    <location>
        <begin position="365"/>
        <end position="390"/>
    </location>
</feature>
<feature type="transmembrane region" description="Helical" evidence="1">
    <location>
        <begin position="402"/>
        <end position="422"/>
    </location>
</feature>
<proteinExistence type="predicted"/>
<feature type="transmembrane region" description="Helical" evidence="1">
    <location>
        <begin position="209"/>
        <end position="228"/>
    </location>
</feature>
<feature type="transmembrane region" description="Helical" evidence="1">
    <location>
        <begin position="125"/>
        <end position="142"/>
    </location>
</feature>
<sequence>MPNAFALLILAAWPVVTVILFREMSQRRALLATLIAGFLLLPGPAAAFDLPLIPPLNKTNLPALISLVCLLYLNPEDNRRLLPDGRIAKALVLVYIFVPFATAATNNAPVFWGRLELPPVSYKDALGLSMQQFFSILPFLLARLHLASGGAMRELMVALVIAAMAYVPLMLVEVPFGPVLHSAIYGFQQSLPFQAIRGDTFRPVVFLEHGLWVAFFLLTATCLAWSLWRATGTGRTRYLFAAAVLSVMMVLIKSFGALLMLVLLLPVLLIRGRRLQVYAALLIGLFCILYPALKSAGYIPQDRILGQIAKLSEERAFSLEFRLDNESMLLERALEKPVFGWGSWARNHIIDPVSGNLLTVTDGRWVIALGVFGLVGFLAEFGLLMLPIVLLIRAGITRRPDAFDPMAVTLALLLAVNIFDLIPNATLTPVTWMIAGALLGYAEGVQTRDVDWRNRPLRWKPVL</sequence>
<dbReference type="AlphaFoldDB" id="A0A1N7JWI0"/>
<dbReference type="Proteomes" id="UP000186684">
    <property type="component" value="Unassembled WGS sequence"/>
</dbReference>
<evidence type="ECO:0000313" key="2">
    <source>
        <dbReference type="EMBL" id="SIS53631.1"/>
    </source>
</evidence>
<feature type="transmembrane region" description="Helical" evidence="1">
    <location>
        <begin position="59"/>
        <end position="75"/>
    </location>
</feature>
<accession>A0A1N7JWI0</accession>
<feature type="transmembrane region" description="Helical" evidence="1">
    <location>
        <begin position="29"/>
        <end position="47"/>
    </location>
</feature>
<name>A0A1N7JWI0_9RHOB</name>
<keyword evidence="1" id="KW-1133">Transmembrane helix</keyword>
<feature type="transmembrane region" description="Helical" evidence="1">
    <location>
        <begin position="87"/>
        <end position="105"/>
    </location>
</feature>
<keyword evidence="1" id="KW-0472">Membrane</keyword>
<evidence type="ECO:0008006" key="4">
    <source>
        <dbReference type="Google" id="ProtNLM"/>
    </source>
</evidence>
<evidence type="ECO:0000256" key="1">
    <source>
        <dbReference type="SAM" id="Phobius"/>
    </source>
</evidence>
<dbReference type="RefSeq" id="WP_076444238.1">
    <property type="nucleotide sequence ID" value="NZ_FTOQ01000001.1"/>
</dbReference>
<dbReference type="STRING" id="633194.SAMN05421759_101276"/>
<evidence type="ECO:0000313" key="3">
    <source>
        <dbReference type="Proteomes" id="UP000186684"/>
    </source>
</evidence>
<feature type="transmembrane region" description="Helical" evidence="1">
    <location>
        <begin position="240"/>
        <end position="269"/>
    </location>
</feature>
<organism evidence="2 3">
    <name type="scientific">Roseivivax lentus</name>
    <dbReference type="NCBI Taxonomy" id="633194"/>
    <lineage>
        <taxon>Bacteria</taxon>
        <taxon>Pseudomonadati</taxon>
        <taxon>Pseudomonadota</taxon>
        <taxon>Alphaproteobacteria</taxon>
        <taxon>Rhodobacterales</taxon>
        <taxon>Roseobacteraceae</taxon>
        <taxon>Roseivivax</taxon>
    </lineage>
</organism>
<feature type="transmembrane region" description="Helical" evidence="1">
    <location>
        <begin position="154"/>
        <end position="172"/>
    </location>
</feature>
<keyword evidence="1" id="KW-0812">Transmembrane</keyword>
<dbReference type="EMBL" id="FTOQ01000001">
    <property type="protein sequence ID" value="SIS53631.1"/>
    <property type="molecule type" value="Genomic_DNA"/>
</dbReference>
<reference evidence="3" key="1">
    <citation type="submission" date="2017-01" db="EMBL/GenBank/DDBJ databases">
        <authorList>
            <person name="Varghese N."/>
            <person name="Submissions S."/>
        </authorList>
    </citation>
    <scope>NUCLEOTIDE SEQUENCE [LARGE SCALE GENOMIC DNA]</scope>
    <source>
        <strain evidence="3">DSM 29430</strain>
    </source>
</reference>